<dbReference type="InterPro" id="IPR050481">
    <property type="entry name" value="UDP-glycosyltransf_plant"/>
</dbReference>
<evidence type="ECO:0000313" key="8">
    <source>
        <dbReference type="Proteomes" id="UP001314170"/>
    </source>
</evidence>
<protein>
    <recommendedName>
        <fullName evidence="6">Glycosyltransferase</fullName>
        <ecNumber evidence="6">2.4.1.-</ecNumber>
    </recommendedName>
</protein>
<dbReference type="GO" id="GO:0047213">
    <property type="term" value="F:anthocyanidin 3-O-glucosyltransferase activity"/>
    <property type="evidence" value="ECO:0007669"/>
    <property type="project" value="UniProtKB-EC"/>
</dbReference>
<evidence type="ECO:0000256" key="5">
    <source>
        <dbReference type="RuleBase" id="RU003718"/>
    </source>
</evidence>
<dbReference type="PANTHER" id="PTHR48048:SF83">
    <property type="entry name" value="GLYCOSYLTRANSFERASE"/>
    <property type="match status" value="1"/>
</dbReference>
<dbReference type="InterPro" id="IPR035595">
    <property type="entry name" value="UDP_glycos_trans_CS"/>
</dbReference>
<dbReference type="EC" id="2.4.1.-" evidence="6"/>
<evidence type="ECO:0000313" key="7">
    <source>
        <dbReference type="EMBL" id="CAK7354666.1"/>
    </source>
</evidence>
<comment type="catalytic activity">
    <reaction evidence="4">
        <text>an anthocyanidin + UDP-alpha-D-glucose + H(+) = an anthocyanidin 3-O-beta-D-glucoside + UDP</text>
        <dbReference type="Rhea" id="RHEA:20093"/>
        <dbReference type="ChEBI" id="CHEBI:15378"/>
        <dbReference type="ChEBI" id="CHEBI:16307"/>
        <dbReference type="ChEBI" id="CHEBI:58223"/>
        <dbReference type="ChEBI" id="CHEBI:58885"/>
        <dbReference type="ChEBI" id="CHEBI:143576"/>
        <dbReference type="EC" id="2.4.1.115"/>
    </reaction>
</comment>
<reference evidence="7 8" key="1">
    <citation type="submission" date="2024-01" db="EMBL/GenBank/DDBJ databases">
        <authorList>
            <person name="Waweru B."/>
        </authorList>
    </citation>
    <scope>NUCLEOTIDE SEQUENCE [LARGE SCALE GENOMIC DNA]</scope>
</reference>
<keyword evidence="8" id="KW-1185">Reference proteome</keyword>
<dbReference type="AlphaFoldDB" id="A0AAV1SQ44"/>
<evidence type="ECO:0000256" key="3">
    <source>
        <dbReference type="ARBA" id="ARBA00022679"/>
    </source>
</evidence>
<evidence type="ECO:0000256" key="4">
    <source>
        <dbReference type="ARBA" id="ARBA00047606"/>
    </source>
</evidence>
<keyword evidence="5" id="KW-0328">Glycosyltransferase</keyword>
<sequence length="476" mass="53144">MKKSQLVFVPVPGIGHLVSVVGFAKLILERDDSFLISMLVINNPYAPSISNYVESLAAIHTQINFITIPEKVVEAPPLEVFVGRPESTFTQFLREHNPFIKDAIVNQVMANSPVPIASVIVDLFCVSFIDVAKELGVPSHVFFCSDAAFYGLMLYLSESEDKGEPKFRETDPHYIIPYYANPVPYRVLPLLHRDTAYETFAWLGRKYKESNGIIINTFSELESHAVRALVTRDDLPPTFTVGPIIDHKGKSLTGSEAAKCEEITKWLDDQPEKSVVFLCFGSQGAMREAQLKEIAIGLERSGHRFLWAVRKPPGPGEGLPGFYTSYDEILPEEFLEKTKNIGMLCGWAPQVQVLAHKAVGAFVSHCGWNSTLEALWSGVPIITWPCYGEQHINAFQLVKDLGLAVELTLDFRKDSPTDFVKAEDITKAVKYVMEEGSEYRNRAEAASEMGRRALLEGGSSDVAFGRLIEQWLRNKP</sequence>
<comment type="caution">
    <text evidence="7">The sequence shown here is derived from an EMBL/GenBank/DDBJ whole genome shotgun (WGS) entry which is preliminary data.</text>
</comment>
<dbReference type="PROSITE" id="PS00375">
    <property type="entry name" value="UDPGT"/>
    <property type="match status" value="1"/>
</dbReference>
<dbReference type="Gene3D" id="3.40.50.2000">
    <property type="entry name" value="Glycogen Phosphorylase B"/>
    <property type="match status" value="2"/>
</dbReference>
<dbReference type="EMBL" id="CAWUPB010001195">
    <property type="protein sequence ID" value="CAK7354666.1"/>
    <property type="molecule type" value="Genomic_DNA"/>
</dbReference>
<comment type="pathway">
    <text evidence="1">Pigment biosynthesis; anthocyanin biosynthesis.</text>
</comment>
<evidence type="ECO:0000256" key="2">
    <source>
        <dbReference type="ARBA" id="ARBA00009995"/>
    </source>
</evidence>
<accession>A0AAV1SQ44</accession>
<dbReference type="PANTHER" id="PTHR48048">
    <property type="entry name" value="GLYCOSYLTRANSFERASE"/>
    <property type="match status" value="1"/>
</dbReference>
<gene>
    <name evidence="7" type="ORF">DCAF_LOCUS25278</name>
</gene>
<organism evidence="7 8">
    <name type="scientific">Dovyalis caffra</name>
    <dbReference type="NCBI Taxonomy" id="77055"/>
    <lineage>
        <taxon>Eukaryota</taxon>
        <taxon>Viridiplantae</taxon>
        <taxon>Streptophyta</taxon>
        <taxon>Embryophyta</taxon>
        <taxon>Tracheophyta</taxon>
        <taxon>Spermatophyta</taxon>
        <taxon>Magnoliopsida</taxon>
        <taxon>eudicotyledons</taxon>
        <taxon>Gunneridae</taxon>
        <taxon>Pentapetalae</taxon>
        <taxon>rosids</taxon>
        <taxon>fabids</taxon>
        <taxon>Malpighiales</taxon>
        <taxon>Salicaceae</taxon>
        <taxon>Flacourtieae</taxon>
        <taxon>Dovyalis</taxon>
    </lineage>
</organism>
<keyword evidence="3 5" id="KW-0808">Transferase</keyword>
<dbReference type="Proteomes" id="UP001314170">
    <property type="component" value="Unassembled WGS sequence"/>
</dbReference>
<dbReference type="Pfam" id="PF00201">
    <property type="entry name" value="UDPGT"/>
    <property type="match status" value="1"/>
</dbReference>
<dbReference type="FunFam" id="3.40.50.2000:FF:000056">
    <property type="entry name" value="Glycosyltransferase"/>
    <property type="match status" value="1"/>
</dbReference>
<evidence type="ECO:0000256" key="6">
    <source>
        <dbReference type="RuleBase" id="RU362057"/>
    </source>
</evidence>
<dbReference type="InterPro" id="IPR002213">
    <property type="entry name" value="UDP_glucos_trans"/>
</dbReference>
<proteinExistence type="inferred from homology"/>
<evidence type="ECO:0000256" key="1">
    <source>
        <dbReference type="ARBA" id="ARBA00004935"/>
    </source>
</evidence>
<comment type="similarity">
    <text evidence="2 5">Belongs to the UDP-glycosyltransferase family.</text>
</comment>
<dbReference type="SUPFAM" id="SSF53756">
    <property type="entry name" value="UDP-Glycosyltransferase/glycogen phosphorylase"/>
    <property type="match status" value="1"/>
</dbReference>
<dbReference type="CDD" id="cd03784">
    <property type="entry name" value="GT1_Gtf-like"/>
    <property type="match status" value="1"/>
</dbReference>
<name>A0AAV1SQ44_9ROSI</name>